<organism evidence="2 3">
    <name type="scientific">Georgfuchsia toluolica</name>
    <dbReference type="NCBI Taxonomy" id="424218"/>
    <lineage>
        <taxon>Bacteria</taxon>
        <taxon>Pseudomonadati</taxon>
        <taxon>Pseudomonadota</taxon>
        <taxon>Betaproteobacteria</taxon>
        <taxon>Nitrosomonadales</taxon>
        <taxon>Sterolibacteriaceae</taxon>
        <taxon>Georgfuchsia</taxon>
    </lineage>
</organism>
<dbReference type="AlphaFoldDB" id="A0A916N878"/>
<keyword evidence="3" id="KW-1185">Reference proteome</keyword>
<dbReference type="InterPro" id="IPR025491">
    <property type="entry name" value="DUF4382"/>
</dbReference>
<sequence>MKLFNGYSRALTWFAASLFAALMVGCGGGGGGGGGAASGTLGVSLTDAPSCGFDAVNVTVVKVRVHQSSSASDTDAGWTDITLNPARKINLLNLTNGVLDNLGETPLPAGHYTQLRLVLDPNTAAGMTNSVVPAGGVETPLITPSAVQSGIKLINEFDVTSGQRVDLVLDFDACKSVVKRGNGTYALKPVIKVVPFAVNGIDGFVDTALLGSNVMVTAQQDGTVVQTSAPNAHTGEFFLARLAPGNYDVVLTADDHATAVIAAVPVASTTSTVNVSDNVTPITLPASATHVVSGAETLNPASSTTTAYVAAKQTFGSAPIVTVKSVAADDSASGAYSLTLPVDAPLLGQYSATLPIALAPQVSVAGQYTIEASATGYQTQSVSQGLSGDVTVNFTLVP</sequence>
<comment type="caution">
    <text evidence="2">The sequence shown here is derived from an EMBL/GenBank/DDBJ whole genome shotgun (WGS) entry which is preliminary data.</text>
</comment>
<dbReference type="Pfam" id="PF14321">
    <property type="entry name" value="DUF4382"/>
    <property type="match status" value="1"/>
</dbReference>
<dbReference type="RefSeq" id="WP_220634351.1">
    <property type="nucleotide sequence ID" value="NZ_CAJQUM010000001.1"/>
</dbReference>
<protein>
    <recommendedName>
        <fullName evidence="1">DUF4382 domain-containing protein</fullName>
    </recommendedName>
</protein>
<evidence type="ECO:0000313" key="3">
    <source>
        <dbReference type="Proteomes" id="UP000742786"/>
    </source>
</evidence>
<dbReference type="PROSITE" id="PS51257">
    <property type="entry name" value="PROKAR_LIPOPROTEIN"/>
    <property type="match status" value="1"/>
</dbReference>
<evidence type="ECO:0000259" key="1">
    <source>
        <dbReference type="Pfam" id="PF14321"/>
    </source>
</evidence>
<dbReference type="EMBL" id="CAJQUM010000001">
    <property type="protein sequence ID" value="CAG4882261.1"/>
    <property type="molecule type" value="Genomic_DNA"/>
</dbReference>
<gene>
    <name evidence="2" type="ORF">GTOL_10143</name>
</gene>
<proteinExistence type="predicted"/>
<reference evidence="2" key="1">
    <citation type="submission" date="2021-04" db="EMBL/GenBank/DDBJ databases">
        <authorList>
            <person name="Hornung B."/>
        </authorList>
    </citation>
    <scope>NUCLEOTIDE SEQUENCE</scope>
    <source>
        <strain evidence="2">G5G6</strain>
    </source>
</reference>
<accession>A0A916N878</accession>
<name>A0A916N878_9PROT</name>
<feature type="domain" description="DUF4382" evidence="1">
    <location>
        <begin position="38"/>
        <end position="189"/>
    </location>
</feature>
<evidence type="ECO:0000313" key="2">
    <source>
        <dbReference type="EMBL" id="CAG4882261.1"/>
    </source>
</evidence>
<dbReference type="Gene3D" id="2.60.40.1120">
    <property type="entry name" value="Carboxypeptidase-like, regulatory domain"/>
    <property type="match status" value="1"/>
</dbReference>
<dbReference type="Proteomes" id="UP000742786">
    <property type="component" value="Unassembled WGS sequence"/>
</dbReference>